<name>A0A398D1S0_9BACT</name>
<organism evidence="1 2">
    <name type="scientific">Candidatus Cryosericum terrychapinii</name>
    <dbReference type="NCBI Taxonomy" id="2290919"/>
    <lineage>
        <taxon>Bacteria</taxon>
        <taxon>Pseudomonadati</taxon>
        <taxon>Caldisericota/Cryosericota group</taxon>
        <taxon>Candidatus Cryosericota</taxon>
        <taxon>Candidatus Cryosericia</taxon>
        <taxon>Candidatus Cryosericales</taxon>
        <taxon>Candidatus Cryosericaceae</taxon>
        <taxon>Candidatus Cryosericum</taxon>
    </lineage>
</organism>
<comment type="caution">
    <text evidence="1">The sequence shown here is derived from an EMBL/GenBank/DDBJ whole genome shotgun (WGS) entry which is preliminary data.</text>
</comment>
<dbReference type="Proteomes" id="UP000266328">
    <property type="component" value="Unassembled WGS sequence"/>
</dbReference>
<reference evidence="1 2" key="1">
    <citation type="submission" date="2018-09" db="EMBL/GenBank/DDBJ databases">
        <title>Discovery and Ecogenomic Context for Candidatus Cryosericales, a Global Caldiserica Order Active in Thawing Permafrost.</title>
        <authorList>
            <person name="Martinez M.A."/>
            <person name="Woodcroft B.J."/>
            <person name="Ignacio Espinoza J.C."/>
            <person name="Zayed A."/>
            <person name="Singleton C.M."/>
            <person name="Boyd J."/>
            <person name="Li Y.-F."/>
            <person name="Purvine S."/>
            <person name="Maughan H."/>
            <person name="Hodgkins S.B."/>
            <person name="Anderson D."/>
            <person name="Sederholm M."/>
            <person name="Temperton B."/>
            <person name="Saleska S.R."/>
            <person name="Tyson G.W."/>
            <person name="Rich V.I."/>
        </authorList>
    </citation>
    <scope>NUCLEOTIDE SEQUENCE [LARGE SCALE GENOMIC DNA]</scope>
    <source>
        <strain evidence="1 2">SMC7</strain>
    </source>
</reference>
<dbReference type="EMBL" id="QXIS01000024">
    <property type="protein sequence ID" value="RIE06107.1"/>
    <property type="molecule type" value="Genomic_DNA"/>
</dbReference>
<evidence type="ECO:0000313" key="2">
    <source>
        <dbReference type="Proteomes" id="UP000266328"/>
    </source>
</evidence>
<evidence type="ECO:0000313" key="1">
    <source>
        <dbReference type="EMBL" id="RIE06107.1"/>
    </source>
</evidence>
<gene>
    <name evidence="1" type="ORF">SMC7_04170</name>
</gene>
<dbReference type="AlphaFoldDB" id="A0A398D1S0"/>
<proteinExistence type="predicted"/>
<accession>A0A398D1S0</accession>
<keyword evidence="2" id="KW-1185">Reference proteome</keyword>
<protein>
    <submittedName>
        <fullName evidence="1">Uncharacterized protein</fullName>
    </submittedName>
</protein>
<sequence>MAHDRTQTPYAQSLEWKDVPEKTKGGLQTTRAEVDMPVMLHEVFLCRDRADEITTIGELLVPRKHGSFAHTSDDSMTLASDTFAH</sequence>